<name>A0A2A6C086_PRIPA</name>
<reference evidence="3" key="2">
    <citation type="submission" date="2022-06" db="UniProtKB">
        <authorList>
            <consortium name="EnsemblMetazoa"/>
        </authorList>
    </citation>
    <scope>IDENTIFICATION</scope>
    <source>
        <strain evidence="3">PS312</strain>
    </source>
</reference>
<evidence type="ECO:0000313" key="4">
    <source>
        <dbReference type="Proteomes" id="UP000005239"/>
    </source>
</evidence>
<sequence>MMCSRASLPSSTPPSSSPRVSRCRPSTCSPHPSRMNRLVSLALVGLLVVAPVLSVDI</sequence>
<gene>
    <name evidence="3" type="primary">WBGene00280452</name>
</gene>
<protein>
    <submittedName>
        <fullName evidence="3">Uncharacterized protein</fullName>
    </submittedName>
</protein>
<dbReference type="AlphaFoldDB" id="A0A2A6C086"/>
<keyword evidence="4" id="KW-1185">Reference proteome</keyword>
<dbReference type="EnsemblMetazoa" id="PPA42083.1">
    <property type="protein sequence ID" value="PPA42083.1"/>
    <property type="gene ID" value="WBGene00280452"/>
</dbReference>
<reference evidence="4" key="1">
    <citation type="journal article" date="2008" name="Nat. Genet.">
        <title>The Pristionchus pacificus genome provides a unique perspective on nematode lifestyle and parasitism.</title>
        <authorList>
            <person name="Dieterich C."/>
            <person name="Clifton S.W."/>
            <person name="Schuster L.N."/>
            <person name="Chinwalla A."/>
            <person name="Delehaunty K."/>
            <person name="Dinkelacker I."/>
            <person name="Fulton L."/>
            <person name="Fulton R."/>
            <person name="Godfrey J."/>
            <person name="Minx P."/>
            <person name="Mitreva M."/>
            <person name="Roeseler W."/>
            <person name="Tian H."/>
            <person name="Witte H."/>
            <person name="Yang S.P."/>
            <person name="Wilson R.K."/>
            <person name="Sommer R.J."/>
        </authorList>
    </citation>
    <scope>NUCLEOTIDE SEQUENCE [LARGE SCALE GENOMIC DNA]</scope>
    <source>
        <strain evidence="4">PS312</strain>
    </source>
</reference>
<keyword evidence="2" id="KW-1133">Transmembrane helix</keyword>
<accession>A0A2A6C086</accession>
<keyword evidence="2" id="KW-0472">Membrane</keyword>
<organism evidence="3 4">
    <name type="scientific">Pristionchus pacificus</name>
    <name type="common">Parasitic nematode worm</name>
    <dbReference type="NCBI Taxonomy" id="54126"/>
    <lineage>
        <taxon>Eukaryota</taxon>
        <taxon>Metazoa</taxon>
        <taxon>Ecdysozoa</taxon>
        <taxon>Nematoda</taxon>
        <taxon>Chromadorea</taxon>
        <taxon>Rhabditida</taxon>
        <taxon>Rhabditina</taxon>
        <taxon>Diplogasteromorpha</taxon>
        <taxon>Diplogasteroidea</taxon>
        <taxon>Neodiplogasteridae</taxon>
        <taxon>Pristionchus</taxon>
    </lineage>
</organism>
<feature type="compositionally biased region" description="Low complexity" evidence="1">
    <location>
        <begin position="17"/>
        <end position="30"/>
    </location>
</feature>
<dbReference type="Proteomes" id="UP000005239">
    <property type="component" value="Unassembled WGS sequence"/>
</dbReference>
<evidence type="ECO:0000256" key="1">
    <source>
        <dbReference type="SAM" id="MobiDB-lite"/>
    </source>
</evidence>
<accession>A0A8R1YZU5</accession>
<keyword evidence="2" id="KW-0812">Transmembrane</keyword>
<feature type="compositionally biased region" description="Low complexity" evidence="1">
    <location>
        <begin position="1"/>
        <end position="10"/>
    </location>
</feature>
<feature type="region of interest" description="Disordered" evidence="1">
    <location>
        <begin position="1"/>
        <end position="33"/>
    </location>
</feature>
<evidence type="ECO:0000256" key="2">
    <source>
        <dbReference type="SAM" id="Phobius"/>
    </source>
</evidence>
<dbReference type="OrthoDB" id="5948173at2759"/>
<evidence type="ECO:0000313" key="3">
    <source>
        <dbReference type="EnsemblMetazoa" id="PPA42083.1"/>
    </source>
</evidence>
<feature type="transmembrane region" description="Helical" evidence="2">
    <location>
        <begin position="38"/>
        <end position="55"/>
    </location>
</feature>
<proteinExistence type="predicted"/>